<dbReference type="OrthoDB" id="93019at2759"/>
<dbReference type="eggNOG" id="ENOG502QS34">
    <property type="taxonomic scope" value="Eukaryota"/>
</dbReference>
<comment type="cofactor">
    <cofactor evidence="1">
        <name>Fe(2+)</name>
        <dbReference type="ChEBI" id="CHEBI:29033"/>
    </cofactor>
</comment>
<name>B6K6G6_SCHJY</name>
<keyword evidence="3" id="KW-0479">Metal-binding</keyword>
<protein>
    <submittedName>
        <fullName evidence="8">Sulfonate dioxygenase</fullName>
    </submittedName>
</protein>
<dbReference type="GO" id="GO:0046872">
    <property type="term" value="F:metal ion binding"/>
    <property type="evidence" value="ECO:0007669"/>
    <property type="project" value="UniProtKB-KW"/>
</dbReference>
<dbReference type="GO" id="GO:0097641">
    <property type="term" value="F:alpha-ketoglutarate-dependent xanthine dioxygenase activity"/>
    <property type="evidence" value="ECO:0000318"/>
    <property type="project" value="GO_Central"/>
</dbReference>
<dbReference type="InterPro" id="IPR051178">
    <property type="entry name" value="TfdA_dioxygenase"/>
</dbReference>
<evidence type="ECO:0000256" key="3">
    <source>
        <dbReference type="ARBA" id="ARBA00022723"/>
    </source>
</evidence>
<dbReference type="InterPro" id="IPR003819">
    <property type="entry name" value="TauD/TfdA-like"/>
</dbReference>
<keyword evidence="10" id="KW-1185">Reference proteome</keyword>
<evidence type="ECO:0000313" key="10">
    <source>
        <dbReference type="Proteomes" id="UP000001744"/>
    </source>
</evidence>
<dbReference type="OMA" id="VFPMTWK"/>
<sequence>MSVSSTTTLQSAEKKVRLNDSLTNQQEKLDIEPLEGYDFGAVVKNIDLTKLTKGQFQQIEKALFTFQVLCFRNQHNLTPEVQFEITHQFDPATSTYGHGDEAQKQENSILHPDLHTLKTVPQVQLIGHGLVKNHYGIKEAHLRHPHHRTFHRDPISLKDEANGVTRFYRWHIDAALYHYNPPVVTTLHAIQVPQGPKQLLRYDDGTGDELHVPLGTTAFASGYKMFQLLSEKDKKVAARTRVQYFPHPYITISNAKALPNGLGMYTDGLELPKAKLPEWSEDKVKTLPLLWKNPVTGMLALQVHACCAEKLLIDNDDGTTTIIDDLSKVREILYNYQRPGIAPKLVYCHDWKADDFVIFHNRGLIHSVVGVFKDDQTRVFHQCNLAASHTPEGPSD</sequence>
<keyword evidence="4 8" id="KW-0223">Dioxygenase</keyword>
<dbReference type="SUPFAM" id="SSF51197">
    <property type="entry name" value="Clavaminate synthase-like"/>
    <property type="match status" value="1"/>
</dbReference>
<reference evidence="8 10" key="1">
    <citation type="journal article" date="2011" name="Science">
        <title>Comparative functional genomics of the fission yeasts.</title>
        <authorList>
            <person name="Rhind N."/>
            <person name="Chen Z."/>
            <person name="Yassour M."/>
            <person name="Thompson D.A."/>
            <person name="Haas B.J."/>
            <person name="Habib N."/>
            <person name="Wapinski I."/>
            <person name="Roy S."/>
            <person name="Lin M.F."/>
            <person name="Heiman D.I."/>
            <person name="Young S.K."/>
            <person name="Furuya K."/>
            <person name="Guo Y."/>
            <person name="Pidoux A."/>
            <person name="Chen H.M."/>
            <person name="Robbertse B."/>
            <person name="Goldberg J.M."/>
            <person name="Aoki K."/>
            <person name="Bayne E.H."/>
            <person name="Berlin A.M."/>
            <person name="Desjardins C.A."/>
            <person name="Dobbs E."/>
            <person name="Dukaj L."/>
            <person name="Fan L."/>
            <person name="FitzGerald M.G."/>
            <person name="French C."/>
            <person name="Gujja S."/>
            <person name="Hansen K."/>
            <person name="Keifenheim D."/>
            <person name="Levin J.Z."/>
            <person name="Mosher R.A."/>
            <person name="Mueller C.A."/>
            <person name="Pfiffner J."/>
            <person name="Priest M."/>
            <person name="Russ C."/>
            <person name="Smialowska A."/>
            <person name="Swoboda P."/>
            <person name="Sykes S.M."/>
            <person name="Vaughn M."/>
            <person name="Vengrova S."/>
            <person name="Yoder R."/>
            <person name="Zeng Q."/>
            <person name="Allshire R."/>
            <person name="Baulcombe D."/>
            <person name="Birren B.W."/>
            <person name="Brown W."/>
            <person name="Ekwall K."/>
            <person name="Kellis M."/>
            <person name="Leatherwood J."/>
            <person name="Levin H."/>
            <person name="Margalit H."/>
            <person name="Martienssen R."/>
            <person name="Nieduszynski C.A."/>
            <person name="Spatafora J.W."/>
            <person name="Friedman N."/>
            <person name="Dalgaard J.Z."/>
            <person name="Baumann P."/>
            <person name="Niki H."/>
            <person name="Regev A."/>
            <person name="Nusbaum C."/>
        </authorList>
    </citation>
    <scope>NUCLEOTIDE SEQUENCE [LARGE SCALE GENOMIC DNA]</scope>
    <source>
        <strain evidence="10">yFS275 / FY16936</strain>
    </source>
</reference>
<evidence type="ECO:0000256" key="6">
    <source>
        <dbReference type="ARBA" id="ARBA00023004"/>
    </source>
</evidence>
<comment type="similarity">
    <text evidence="2">Belongs to the TfdA dioxygenase family.</text>
</comment>
<dbReference type="GeneID" id="7052559"/>
<evidence type="ECO:0000256" key="1">
    <source>
        <dbReference type="ARBA" id="ARBA00001954"/>
    </source>
</evidence>
<dbReference type="Gene3D" id="3.60.130.10">
    <property type="entry name" value="Clavaminate synthase-like"/>
    <property type="match status" value="1"/>
</dbReference>
<dbReference type="InterPro" id="IPR042098">
    <property type="entry name" value="TauD-like_sf"/>
</dbReference>
<dbReference type="JaponicusDB" id="SJAG_04297">
    <property type="gene designation" value="xan1"/>
</dbReference>
<dbReference type="EMBL" id="KE651167">
    <property type="protein sequence ID" value="EEB09120.1"/>
    <property type="molecule type" value="Genomic_DNA"/>
</dbReference>
<feature type="domain" description="TauD/TfdA-like" evidence="7">
    <location>
        <begin position="31"/>
        <end position="383"/>
    </location>
</feature>
<evidence type="ECO:0000259" key="7">
    <source>
        <dbReference type="Pfam" id="PF02668"/>
    </source>
</evidence>
<dbReference type="PANTHER" id="PTHR43779:SF2">
    <property type="entry name" value="ALPHA-KETOGLUTARATE-DEPENDENT XANTHINE DIOXYGENASE XAN1"/>
    <property type="match status" value="1"/>
</dbReference>
<dbReference type="AlphaFoldDB" id="B6K6G6"/>
<keyword evidence="6" id="KW-0408">Iron</keyword>
<keyword evidence="5" id="KW-0560">Oxidoreductase</keyword>
<proteinExistence type="inferred from homology"/>
<dbReference type="STRING" id="402676.B6K6G6"/>
<dbReference type="GO" id="GO:0009115">
    <property type="term" value="P:xanthine catabolic process"/>
    <property type="evidence" value="ECO:0000318"/>
    <property type="project" value="GO_Central"/>
</dbReference>
<accession>B6K6G6</accession>
<dbReference type="VEuPathDB" id="FungiDB:SJAG_04297"/>
<evidence type="ECO:0000313" key="9">
    <source>
        <dbReference type="JaponicusDB" id="SJAG_04297"/>
    </source>
</evidence>
<dbReference type="Pfam" id="PF02668">
    <property type="entry name" value="TauD"/>
    <property type="match status" value="1"/>
</dbReference>
<organism evidence="8 10">
    <name type="scientific">Schizosaccharomyces japonicus (strain yFS275 / FY16936)</name>
    <name type="common">Fission yeast</name>
    <dbReference type="NCBI Taxonomy" id="402676"/>
    <lineage>
        <taxon>Eukaryota</taxon>
        <taxon>Fungi</taxon>
        <taxon>Dikarya</taxon>
        <taxon>Ascomycota</taxon>
        <taxon>Taphrinomycotina</taxon>
        <taxon>Schizosaccharomycetes</taxon>
        <taxon>Schizosaccharomycetales</taxon>
        <taxon>Schizosaccharomycetaceae</taxon>
        <taxon>Schizosaccharomyces</taxon>
    </lineage>
</organism>
<dbReference type="PANTHER" id="PTHR43779">
    <property type="entry name" value="DIOXYGENASE RV0097-RELATED"/>
    <property type="match status" value="1"/>
</dbReference>
<gene>
    <name evidence="9" type="primary">xan1</name>
    <name evidence="8" type="ORF">SJAG_04297</name>
</gene>
<dbReference type="Proteomes" id="UP000001744">
    <property type="component" value="Unassembled WGS sequence"/>
</dbReference>
<evidence type="ECO:0000256" key="5">
    <source>
        <dbReference type="ARBA" id="ARBA00023002"/>
    </source>
</evidence>
<evidence type="ECO:0000256" key="2">
    <source>
        <dbReference type="ARBA" id="ARBA00005896"/>
    </source>
</evidence>
<evidence type="ECO:0000256" key="4">
    <source>
        <dbReference type="ARBA" id="ARBA00022964"/>
    </source>
</evidence>
<evidence type="ECO:0000313" key="8">
    <source>
        <dbReference type="EMBL" id="EEB09120.1"/>
    </source>
</evidence>
<dbReference type="RefSeq" id="XP_002175413.1">
    <property type="nucleotide sequence ID" value="XM_002175377.2"/>
</dbReference>
<dbReference type="HOGENOM" id="CLU_046574_1_0_1"/>